<name>A0A397HCN6_9GLOM</name>
<dbReference type="EMBL" id="PQFF01000330">
    <property type="protein sequence ID" value="RHZ59374.1"/>
    <property type="molecule type" value="Genomic_DNA"/>
</dbReference>
<dbReference type="OrthoDB" id="2478041at2759"/>
<evidence type="ECO:0008006" key="3">
    <source>
        <dbReference type="Google" id="ProtNLM"/>
    </source>
</evidence>
<dbReference type="AlphaFoldDB" id="A0A397HCN6"/>
<proteinExistence type="predicted"/>
<reference evidence="1 2" key="1">
    <citation type="submission" date="2018-08" db="EMBL/GenBank/DDBJ databases">
        <title>Genome and evolution of the arbuscular mycorrhizal fungus Diversispora epigaea (formerly Glomus versiforme) and its bacterial endosymbionts.</title>
        <authorList>
            <person name="Sun X."/>
            <person name="Fei Z."/>
            <person name="Harrison M."/>
        </authorList>
    </citation>
    <scope>NUCLEOTIDE SEQUENCE [LARGE SCALE GENOMIC DNA]</scope>
    <source>
        <strain evidence="1 2">IT104</strain>
    </source>
</reference>
<protein>
    <recommendedName>
        <fullName evidence="3">F-box domain-containing protein</fullName>
    </recommendedName>
</protein>
<evidence type="ECO:0000313" key="1">
    <source>
        <dbReference type="EMBL" id="RHZ59374.1"/>
    </source>
</evidence>
<accession>A0A397HCN6</accession>
<gene>
    <name evidence="1" type="ORF">Glove_364g72</name>
</gene>
<organism evidence="1 2">
    <name type="scientific">Diversispora epigaea</name>
    <dbReference type="NCBI Taxonomy" id="1348612"/>
    <lineage>
        <taxon>Eukaryota</taxon>
        <taxon>Fungi</taxon>
        <taxon>Fungi incertae sedis</taxon>
        <taxon>Mucoromycota</taxon>
        <taxon>Glomeromycotina</taxon>
        <taxon>Glomeromycetes</taxon>
        <taxon>Diversisporales</taxon>
        <taxon>Diversisporaceae</taxon>
        <taxon>Diversispora</taxon>
    </lineage>
</organism>
<keyword evidence="2" id="KW-1185">Reference proteome</keyword>
<evidence type="ECO:0000313" key="2">
    <source>
        <dbReference type="Proteomes" id="UP000266861"/>
    </source>
</evidence>
<sequence length="158" mass="18780">MNIYANPPATHALLIPEILENILFHFSNDDDLFKILAVNHIWRSEGFRALIKLYKFCFNVWVERFNIVSPYSGTEVKNYLRSFYSHISDIFYSIGSLRMYKLPIHYINFSKNLSDLIDDYIHFLRDIDDKINTTSDFICWKIDFYDSEDEEGEPIESN</sequence>
<comment type="caution">
    <text evidence="1">The sequence shown here is derived from an EMBL/GenBank/DDBJ whole genome shotgun (WGS) entry which is preliminary data.</text>
</comment>
<dbReference type="Proteomes" id="UP000266861">
    <property type="component" value="Unassembled WGS sequence"/>
</dbReference>